<evidence type="ECO:0000313" key="2">
    <source>
        <dbReference type="Proteomes" id="UP000054549"/>
    </source>
</evidence>
<keyword evidence="2" id="KW-1185">Reference proteome</keyword>
<proteinExistence type="predicted"/>
<organism evidence="1 2">
    <name type="scientific">Amanita muscaria (strain Koide BX008)</name>
    <dbReference type="NCBI Taxonomy" id="946122"/>
    <lineage>
        <taxon>Eukaryota</taxon>
        <taxon>Fungi</taxon>
        <taxon>Dikarya</taxon>
        <taxon>Basidiomycota</taxon>
        <taxon>Agaricomycotina</taxon>
        <taxon>Agaricomycetes</taxon>
        <taxon>Agaricomycetidae</taxon>
        <taxon>Agaricales</taxon>
        <taxon>Pluteineae</taxon>
        <taxon>Amanitaceae</taxon>
        <taxon>Amanita</taxon>
    </lineage>
</organism>
<dbReference type="InParanoid" id="A0A0C2SZW1"/>
<dbReference type="HOGENOM" id="CLU_134340_0_0_1"/>
<dbReference type="CDD" id="cd00257">
    <property type="entry name" value="beta-trefoil_FSCN-like"/>
    <property type="match status" value="1"/>
</dbReference>
<protein>
    <submittedName>
        <fullName evidence="1">Uncharacterized protein</fullName>
    </submittedName>
</protein>
<dbReference type="EMBL" id="KN818311">
    <property type="protein sequence ID" value="KIL59699.1"/>
    <property type="molecule type" value="Genomic_DNA"/>
</dbReference>
<evidence type="ECO:0000313" key="1">
    <source>
        <dbReference type="EMBL" id="KIL59699.1"/>
    </source>
</evidence>
<dbReference type="AlphaFoldDB" id="A0A0C2SZW1"/>
<accession>A0A0C2SZW1</accession>
<reference evidence="1 2" key="1">
    <citation type="submission" date="2014-04" db="EMBL/GenBank/DDBJ databases">
        <title>Evolutionary Origins and Diversification of the Mycorrhizal Mutualists.</title>
        <authorList>
            <consortium name="DOE Joint Genome Institute"/>
            <consortium name="Mycorrhizal Genomics Consortium"/>
            <person name="Kohler A."/>
            <person name="Kuo A."/>
            <person name="Nagy L.G."/>
            <person name="Floudas D."/>
            <person name="Copeland A."/>
            <person name="Barry K.W."/>
            <person name="Cichocki N."/>
            <person name="Veneault-Fourrey C."/>
            <person name="LaButti K."/>
            <person name="Lindquist E.A."/>
            <person name="Lipzen A."/>
            <person name="Lundell T."/>
            <person name="Morin E."/>
            <person name="Murat C."/>
            <person name="Riley R."/>
            <person name="Ohm R."/>
            <person name="Sun H."/>
            <person name="Tunlid A."/>
            <person name="Henrissat B."/>
            <person name="Grigoriev I.V."/>
            <person name="Hibbett D.S."/>
            <person name="Martin F."/>
        </authorList>
    </citation>
    <scope>NUCLEOTIDE SEQUENCE [LARGE SCALE GENOMIC DNA]</scope>
    <source>
        <strain evidence="1 2">Koide BX008</strain>
    </source>
</reference>
<sequence>MNTNMDVTHVALRSKAFPGKYLRMDGQGLTRFIGTGGGKVNTSDFIGPDETLVLERFDNGTVSFQSAVFDNVYLRLDRGSITKGKNFPNGGGVVNCQFGSVTSEKFKIVQKKPTKRDKYDGTVGIESSQFPGRFLRMDGGKDQVNVQGVLSSFEEWEILVIA</sequence>
<dbReference type="OrthoDB" id="2886578at2759"/>
<dbReference type="Proteomes" id="UP000054549">
    <property type="component" value="Unassembled WGS sequence"/>
</dbReference>
<gene>
    <name evidence="1" type="ORF">M378DRAFT_996960</name>
</gene>
<name>A0A0C2SZW1_AMAMK</name>